<dbReference type="RefSeq" id="WP_126396351.1">
    <property type="nucleotide sequence ID" value="NZ_CP034539.1"/>
</dbReference>
<keyword evidence="3" id="KW-0808">Transferase</keyword>
<gene>
    <name evidence="3" type="ORF">EJ357_38985</name>
</gene>
<keyword evidence="3" id="KW-0315">Glutamine amidotransferase</keyword>
<dbReference type="Gene3D" id="3.40.50.880">
    <property type="match status" value="1"/>
</dbReference>
<proteinExistence type="inferred from homology"/>
<dbReference type="OrthoDB" id="9792284at2"/>
<dbReference type="GO" id="GO:0016740">
    <property type="term" value="F:transferase activity"/>
    <property type="evidence" value="ECO:0007669"/>
    <property type="project" value="UniProtKB-KW"/>
</dbReference>
<feature type="domain" description="DJ-1/PfpI" evidence="2">
    <location>
        <begin position="1"/>
        <end position="173"/>
    </location>
</feature>
<dbReference type="EMBL" id="CP034539">
    <property type="protein sequence ID" value="AZQ38698.1"/>
    <property type="molecule type" value="Genomic_DNA"/>
</dbReference>
<dbReference type="CDD" id="cd03134">
    <property type="entry name" value="GATase1_PfpI_like"/>
    <property type="match status" value="1"/>
</dbReference>
<dbReference type="InterPro" id="IPR006286">
    <property type="entry name" value="C56_PfpI-like"/>
</dbReference>
<dbReference type="PANTHER" id="PTHR42733:SF12">
    <property type="entry name" value="PROTEINASE"/>
    <property type="match status" value="1"/>
</dbReference>
<dbReference type="InterPro" id="IPR029062">
    <property type="entry name" value="Class_I_gatase-like"/>
</dbReference>
<dbReference type="PANTHER" id="PTHR42733">
    <property type="entry name" value="DJ-1 PROTEIN"/>
    <property type="match status" value="1"/>
</dbReference>
<dbReference type="Proteomes" id="UP000280298">
    <property type="component" value="Chromosome"/>
</dbReference>
<protein>
    <submittedName>
        <fullName evidence="3">Type 1 glutamine amidotransferase</fullName>
    </submittedName>
</protein>
<name>A0A3S9MHP8_9ACTN</name>
<sequence>MRIAFLTAPEGVEQVELTDPWRAAVDAGHEPVLVSTKPGTIQAFHHLDKADKFPVQEVVGETSADSFGALVLPGGVANPDYLRTNRKAVSFVRDFFEQGRPVAAICHAAWTLVEADVVRGRVLTSWPSVQTDIRNAGGTWVDEQVRICDHGPNKLVTSRKPDDLKAFCETFLEVFARESRKPKEAV</sequence>
<dbReference type="SUPFAM" id="SSF52317">
    <property type="entry name" value="Class I glutamine amidotransferase-like"/>
    <property type="match status" value="1"/>
</dbReference>
<dbReference type="InterPro" id="IPR002818">
    <property type="entry name" value="DJ-1/PfpI"/>
</dbReference>
<dbReference type="NCBIfam" id="TIGR01382">
    <property type="entry name" value="PfpI"/>
    <property type="match status" value="1"/>
</dbReference>
<dbReference type="KEGG" id="scya:EJ357_38985"/>
<comment type="similarity">
    <text evidence="1">Belongs to the peptidase C56 family.</text>
</comment>
<evidence type="ECO:0000256" key="1">
    <source>
        <dbReference type="ARBA" id="ARBA00008542"/>
    </source>
</evidence>
<evidence type="ECO:0000313" key="3">
    <source>
        <dbReference type="EMBL" id="AZQ38698.1"/>
    </source>
</evidence>
<evidence type="ECO:0000259" key="2">
    <source>
        <dbReference type="Pfam" id="PF01965"/>
    </source>
</evidence>
<organism evidence="3 4">
    <name type="scientific">Streptomyces cyaneochromogenes</name>
    <dbReference type="NCBI Taxonomy" id="2496836"/>
    <lineage>
        <taxon>Bacteria</taxon>
        <taxon>Bacillati</taxon>
        <taxon>Actinomycetota</taxon>
        <taxon>Actinomycetes</taxon>
        <taxon>Kitasatosporales</taxon>
        <taxon>Streptomycetaceae</taxon>
        <taxon>Streptomyces</taxon>
    </lineage>
</organism>
<dbReference type="Pfam" id="PF01965">
    <property type="entry name" value="DJ-1_PfpI"/>
    <property type="match status" value="1"/>
</dbReference>
<evidence type="ECO:0000313" key="4">
    <source>
        <dbReference type="Proteomes" id="UP000280298"/>
    </source>
</evidence>
<reference evidence="3 4" key="1">
    <citation type="journal article" date="2019" name="Int. J. Syst. Evol. Microbiol.">
        <title>Streptomyces cyaneochromogenes sp. nov., a blue pigment-producing actinomycete from manganese-contaminated soil.</title>
        <authorList>
            <person name="Tang X."/>
            <person name="Zhao J."/>
            <person name="Li K."/>
            <person name="Chen Z."/>
            <person name="Sun Y."/>
            <person name="Gao J."/>
        </authorList>
    </citation>
    <scope>NUCLEOTIDE SEQUENCE [LARGE SCALE GENOMIC DNA]</scope>
    <source>
        <strain evidence="3 4">MK-45</strain>
    </source>
</reference>
<dbReference type="PROSITE" id="PS51276">
    <property type="entry name" value="PEPTIDASE_C56_PFPI"/>
    <property type="match status" value="1"/>
</dbReference>
<accession>A0A3S9MHP8</accession>
<dbReference type="AlphaFoldDB" id="A0A3S9MHP8"/>
<keyword evidence="4" id="KW-1185">Reference proteome</keyword>